<gene>
    <name evidence="2" type="ORF">MEDL_23686</name>
</gene>
<protein>
    <recommendedName>
        <fullName evidence="1">Fibrinogen C-terminal domain-containing protein</fullName>
    </recommendedName>
</protein>
<name>A0A8S3RRL8_MYTED</name>
<dbReference type="AlphaFoldDB" id="A0A8S3RRL8"/>
<organism evidence="2 3">
    <name type="scientific">Mytilus edulis</name>
    <name type="common">Blue mussel</name>
    <dbReference type="NCBI Taxonomy" id="6550"/>
    <lineage>
        <taxon>Eukaryota</taxon>
        <taxon>Metazoa</taxon>
        <taxon>Spiralia</taxon>
        <taxon>Lophotrochozoa</taxon>
        <taxon>Mollusca</taxon>
        <taxon>Bivalvia</taxon>
        <taxon>Autobranchia</taxon>
        <taxon>Pteriomorphia</taxon>
        <taxon>Mytilida</taxon>
        <taxon>Mytiloidea</taxon>
        <taxon>Mytilidae</taxon>
        <taxon>Mytilinae</taxon>
        <taxon>Mytilus</taxon>
    </lineage>
</organism>
<dbReference type="Pfam" id="PF00147">
    <property type="entry name" value="Fibrinogen_C"/>
    <property type="match status" value="1"/>
</dbReference>
<accession>A0A8S3RRL8</accession>
<dbReference type="Gene3D" id="4.10.530.10">
    <property type="entry name" value="Gamma-fibrinogen Carboxyl Terminal Fragment, domain 2"/>
    <property type="match status" value="1"/>
</dbReference>
<dbReference type="InterPro" id="IPR002181">
    <property type="entry name" value="Fibrinogen_a/b/g_C_dom"/>
</dbReference>
<dbReference type="InterPro" id="IPR036056">
    <property type="entry name" value="Fibrinogen-like_C"/>
</dbReference>
<dbReference type="Proteomes" id="UP000683360">
    <property type="component" value="Unassembled WGS sequence"/>
</dbReference>
<evidence type="ECO:0000313" key="3">
    <source>
        <dbReference type="Proteomes" id="UP000683360"/>
    </source>
</evidence>
<evidence type="ECO:0000259" key="1">
    <source>
        <dbReference type="Pfam" id="PF00147"/>
    </source>
</evidence>
<reference evidence="2" key="1">
    <citation type="submission" date="2021-03" db="EMBL/GenBank/DDBJ databases">
        <authorList>
            <person name="Bekaert M."/>
        </authorList>
    </citation>
    <scope>NUCLEOTIDE SEQUENCE</scope>
</reference>
<dbReference type="SUPFAM" id="SSF56496">
    <property type="entry name" value="Fibrinogen C-terminal domain-like"/>
    <property type="match status" value="1"/>
</dbReference>
<proteinExistence type="predicted"/>
<dbReference type="EMBL" id="CAJPWZ010001200">
    <property type="protein sequence ID" value="CAG2209552.1"/>
    <property type="molecule type" value="Genomic_DNA"/>
</dbReference>
<keyword evidence="3" id="KW-1185">Reference proteome</keyword>
<sequence>MTHCWQLNTIFTLVVYCLFLHGELHGYVAALSSDTHDTGEKENADPLSIPLVNDKGAPLVAMLDTNTINRKIKSYIKTLMRNMIQNSMQEQMQGIFKSSLEENTTINFIRNLTLQEINDVLKQQELEGDRLKFHNGANFSTIDQDNDNNSGNCAIQQSGSWCYAHFDYMTSSVNSTIDGQTHLKQLCAIAFDILSRQNGYVHGVEDLYCLDSIDVISALCKRQYQTWNGPHHKKGQIPYSLYISKEKRVLKIGS</sequence>
<comment type="caution">
    <text evidence="2">The sequence shown here is derived from an EMBL/GenBank/DDBJ whole genome shotgun (WGS) entry which is preliminary data.</text>
</comment>
<feature type="domain" description="Fibrinogen C-terminal" evidence="1">
    <location>
        <begin position="127"/>
        <end position="165"/>
    </location>
</feature>
<evidence type="ECO:0000313" key="2">
    <source>
        <dbReference type="EMBL" id="CAG2209552.1"/>
    </source>
</evidence>